<reference evidence="1 2" key="1">
    <citation type="submission" date="2016-11" db="EMBL/GenBank/DDBJ databases">
        <authorList>
            <person name="Jaros S."/>
            <person name="Januszkiewicz K."/>
            <person name="Wedrychowicz H."/>
        </authorList>
    </citation>
    <scope>NUCLEOTIDE SEQUENCE [LARGE SCALE GENOMIC DNA]</scope>
    <source>
        <strain evidence="1 2">DSM 27406</strain>
    </source>
</reference>
<dbReference type="RefSeq" id="WP_073077046.1">
    <property type="nucleotide sequence ID" value="NZ_FRBL01000001.1"/>
</dbReference>
<keyword evidence="2" id="KW-1185">Reference proteome</keyword>
<dbReference type="EMBL" id="FRBL01000001">
    <property type="protein sequence ID" value="SHK78781.1"/>
    <property type="molecule type" value="Genomic_DNA"/>
</dbReference>
<accession>A0A1M6VBN0</accession>
<dbReference type="Proteomes" id="UP000184420">
    <property type="component" value="Unassembled WGS sequence"/>
</dbReference>
<protein>
    <submittedName>
        <fullName evidence="1">Uncharacterized protein</fullName>
    </submittedName>
</protein>
<gene>
    <name evidence="1" type="ORF">SAMN05444266_101143</name>
</gene>
<evidence type="ECO:0000313" key="2">
    <source>
        <dbReference type="Proteomes" id="UP000184420"/>
    </source>
</evidence>
<proteinExistence type="predicted"/>
<name>A0A1M6VBN0_9BACT</name>
<dbReference type="STRING" id="1419482.SAMN05444266_101143"/>
<sequence length="203" mass="23287">MIKSILISICGFIVAGSSFNQVHDNFLLKWNKLSRESMITILQSKDLINERPQYTQMEVWVNEICPVDTAIVNAANLRSLFLKAIDKKVQHVKHWSVIEAKKSGEVTILINTLVCFRQDSADVFYYTFNTERGEWSCVDYRKLKLNGDGLLIQDVKVPMNRGDNNFIATVTDFELHKILRLFHFINFSIDKKSNISIVSRGGV</sequence>
<evidence type="ECO:0000313" key="1">
    <source>
        <dbReference type="EMBL" id="SHK78781.1"/>
    </source>
</evidence>
<organism evidence="1 2">
    <name type="scientific">Chitinophaga jiangningensis</name>
    <dbReference type="NCBI Taxonomy" id="1419482"/>
    <lineage>
        <taxon>Bacteria</taxon>
        <taxon>Pseudomonadati</taxon>
        <taxon>Bacteroidota</taxon>
        <taxon>Chitinophagia</taxon>
        <taxon>Chitinophagales</taxon>
        <taxon>Chitinophagaceae</taxon>
        <taxon>Chitinophaga</taxon>
    </lineage>
</organism>
<dbReference type="AlphaFoldDB" id="A0A1M6VBN0"/>